<reference evidence="11 12" key="1">
    <citation type="submission" date="2023-11" db="EMBL/GenBank/DDBJ databases">
        <title>An acidophilic fungus is an integral part of prey digestion in a carnivorous sundew plant.</title>
        <authorList>
            <person name="Tsai I.J."/>
        </authorList>
    </citation>
    <scope>NUCLEOTIDE SEQUENCE [LARGE SCALE GENOMIC DNA]</scope>
    <source>
        <strain evidence="11">169a</strain>
    </source>
</reference>
<dbReference type="InterPro" id="IPR003953">
    <property type="entry name" value="FAD-dep_OxRdtase_2_FAD-bd"/>
</dbReference>
<dbReference type="PANTHER" id="PTHR43400:SF1">
    <property type="entry name" value="FUMARATE REDUCTASE"/>
    <property type="match status" value="1"/>
</dbReference>
<dbReference type="Pfam" id="PF00173">
    <property type="entry name" value="Cyt-b5"/>
    <property type="match status" value="1"/>
</dbReference>
<comment type="similarity">
    <text evidence="2">Belongs to the FAD-dependent oxidoreductase 2 family. FRD/SDH subfamily.</text>
</comment>
<evidence type="ECO:0000256" key="3">
    <source>
        <dbReference type="ARBA" id="ARBA00022630"/>
    </source>
</evidence>
<dbReference type="PANTHER" id="PTHR43400">
    <property type="entry name" value="FUMARATE REDUCTASE"/>
    <property type="match status" value="1"/>
</dbReference>
<gene>
    <name evidence="11" type="ORF">R9X50_00531700</name>
</gene>
<evidence type="ECO:0000313" key="11">
    <source>
        <dbReference type="EMBL" id="WPH02453.1"/>
    </source>
</evidence>
<dbReference type="NCBIfam" id="TIGR01813">
    <property type="entry name" value="flavo_cyto_c"/>
    <property type="match status" value="1"/>
</dbReference>
<dbReference type="EC" id="1.3.1.6" evidence="7"/>
<evidence type="ECO:0000313" key="12">
    <source>
        <dbReference type="Proteomes" id="UP001303373"/>
    </source>
</evidence>
<dbReference type="Pfam" id="PF00890">
    <property type="entry name" value="FAD_binding_2"/>
    <property type="match status" value="1"/>
</dbReference>
<proteinExistence type="inferred from homology"/>
<dbReference type="InterPro" id="IPR036400">
    <property type="entry name" value="Cyt_B5-like_heme/steroid_sf"/>
</dbReference>
<dbReference type="Gene3D" id="3.90.700.10">
    <property type="entry name" value="Succinate dehydrogenase/fumarate reductase flavoprotein, catalytic domain"/>
    <property type="match status" value="1"/>
</dbReference>
<keyword evidence="12" id="KW-1185">Reference proteome</keyword>
<feature type="compositionally biased region" description="Polar residues" evidence="9">
    <location>
        <begin position="509"/>
        <end position="537"/>
    </location>
</feature>
<feature type="compositionally biased region" description="Low complexity" evidence="9">
    <location>
        <begin position="492"/>
        <end position="508"/>
    </location>
</feature>
<evidence type="ECO:0000259" key="10">
    <source>
        <dbReference type="SMART" id="SM01117"/>
    </source>
</evidence>
<dbReference type="InterPro" id="IPR036188">
    <property type="entry name" value="FAD/NAD-bd_sf"/>
</dbReference>
<accession>A0AAQ3M939</accession>
<dbReference type="SMART" id="SM01117">
    <property type="entry name" value="Cyt-b5"/>
    <property type="match status" value="1"/>
</dbReference>
<keyword evidence="3" id="KW-0285">Flavoprotein</keyword>
<evidence type="ECO:0000256" key="8">
    <source>
        <dbReference type="ARBA" id="ARBA00077246"/>
    </source>
</evidence>
<sequence>MPERVIVVGAGLSGLSAAHTIYLAGGNVVLLDKNNFMGGNSTKATSGINGALTRTQVDEKIGDSVKQFYEDTLKSARDKARPDLIKVLTYKSAAAVEWLQDVFNLDLTLVSRLGGHSFPRTHRGHDAKFPGMAITYALMQRFEELAEKEPHRVQLIKKAKVTGIIKEGNTVTGCKYTFNGEETSVHGPVVLATGGYAADFTEDSLLKKWRPDTFDLSTTNGAHATGDGHKMLMSIGAQGIDMDKVQVHPTGLVDPKDPTAKTKFLAAEALRGEGGLLLNSKGQRFTDELEHRDYVSNKLWEEKKKGFWPIRLVLNSKASNVLDFHTRHYSGRGLMKKMTGKELAKDIGCSEAELQKTFKEYNSYANGEAKDPHNKKYFHNGPVDINDDFHVAVMEPVLHFTMGGIEINDQAQCLNAEGKPFDGLFVCGELAGGVHGANRLGGSSLLGCVVYGRVAGDSASRYLFQKVINGGASSAVQRAGQISLHIDPGQPGKVSVEWGSGVSSGESKITQQSQTSAAPVMSSNADSSDPGKVSSTNDVKKFSVPEKEYTLEEVAKHNKKDDLWIAVKGVVMDLTNWVDEHPGGPQALFSHMGRDASEEFEMLHDDEVIPKYAADIVIGRVKGQKISLEY</sequence>
<protein>
    <recommendedName>
        <fullName evidence="7">fumarate reductase (NADH)</fullName>
        <ecNumber evidence="7">1.3.1.6</ecNumber>
    </recommendedName>
    <alternativeName>
        <fullName evidence="8">NADH-dependent fumarate reductase</fullName>
    </alternativeName>
</protein>
<name>A0AAQ3M939_9PEZI</name>
<dbReference type="GO" id="GO:0010181">
    <property type="term" value="F:FMN binding"/>
    <property type="evidence" value="ECO:0007669"/>
    <property type="project" value="InterPro"/>
</dbReference>
<dbReference type="Gene3D" id="3.10.120.10">
    <property type="entry name" value="Cytochrome b5-like heme/steroid binding domain"/>
    <property type="match status" value="1"/>
</dbReference>
<comment type="cofactor">
    <cofactor evidence="1">
        <name>FAD</name>
        <dbReference type="ChEBI" id="CHEBI:57692"/>
    </cofactor>
</comment>
<dbReference type="InterPro" id="IPR050315">
    <property type="entry name" value="FAD-oxidoreductase_2"/>
</dbReference>
<evidence type="ECO:0000256" key="9">
    <source>
        <dbReference type="SAM" id="MobiDB-lite"/>
    </source>
</evidence>
<feature type="domain" description="Cytochrome b5 heme-binding" evidence="10">
    <location>
        <begin position="549"/>
        <end position="622"/>
    </location>
</feature>
<dbReference type="InterPro" id="IPR010960">
    <property type="entry name" value="Flavocytochrome_c"/>
</dbReference>
<dbReference type="FunFam" id="3.90.700.10:FF:000007">
    <property type="entry name" value="NADH-dependent fumarate reductase"/>
    <property type="match status" value="1"/>
</dbReference>
<dbReference type="SUPFAM" id="SSF51905">
    <property type="entry name" value="FAD/NAD(P)-binding domain"/>
    <property type="match status" value="1"/>
</dbReference>
<keyword evidence="4" id="KW-0274">FAD</keyword>
<dbReference type="AlphaFoldDB" id="A0AAQ3M939"/>
<feature type="region of interest" description="Disordered" evidence="9">
    <location>
        <begin position="492"/>
        <end position="539"/>
    </location>
</feature>
<dbReference type="InterPro" id="IPR001199">
    <property type="entry name" value="Cyt_B5-like_heme/steroid-bd"/>
</dbReference>
<dbReference type="SUPFAM" id="SSF55856">
    <property type="entry name" value="Cytochrome b5-like heme/steroid binding domain"/>
    <property type="match status" value="1"/>
</dbReference>
<dbReference type="SUPFAM" id="SSF56425">
    <property type="entry name" value="Succinate dehydrogenase/fumarate reductase flavoprotein, catalytic domain"/>
    <property type="match status" value="1"/>
</dbReference>
<comment type="catalytic activity">
    <reaction evidence="6">
        <text>succinate + NAD(+) = fumarate + NADH + H(+)</text>
        <dbReference type="Rhea" id="RHEA:18281"/>
        <dbReference type="ChEBI" id="CHEBI:15378"/>
        <dbReference type="ChEBI" id="CHEBI:29806"/>
        <dbReference type="ChEBI" id="CHEBI:30031"/>
        <dbReference type="ChEBI" id="CHEBI:57540"/>
        <dbReference type="ChEBI" id="CHEBI:57945"/>
        <dbReference type="EC" id="1.3.1.6"/>
    </reaction>
</comment>
<dbReference type="Gene3D" id="3.50.50.60">
    <property type="entry name" value="FAD/NAD(P)-binding domain"/>
    <property type="match status" value="1"/>
</dbReference>
<evidence type="ECO:0000256" key="4">
    <source>
        <dbReference type="ARBA" id="ARBA00022827"/>
    </source>
</evidence>
<evidence type="ECO:0000256" key="5">
    <source>
        <dbReference type="ARBA" id="ARBA00023002"/>
    </source>
</evidence>
<dbReference type="GO" id="GO:0016156">
    <property type="term" value="F:fumarate reductase (NADH) activity"/>
    <property type="evidence" value="ECO:0007669"/>
    <property type="project" value="UniProtKB-EC"/>
</dbReference>
<evidence type="ECO:0000256" key="7">
    <source>
        <dbReference type="ARBA" id="ARBA00067004"/>
    </source>
</evidence>
<organism evidence="11 12">
    <name type="scientific">Acrodontium crateriforme</name>
    <dbReference type="NCBI Taxonomy" id="150365"/>
    <lineage>
        <taxon>Eukaryota</taxon>
        <taxon>Fungi</taxon>
        <taxon>Dikarya</taxon>
        <taxon>Ascomycota</taxon>
        <taxon>Pezizomycotina</taxon>
        <taxon>Dothideomycetes</taxon>
        <taxon>Dothideomycetidae</taxon>
        <taxon>Mycosphaerellales</taxon>
        <taxon>Teratosphaeriaceae</taxon>
        <taxon>Acrodontium</taxon>
    </lineage>
</organism>
<keyword evidence="5" id="KW-0560">Oxidoreductase</keyword>
<evidence type="ECO:0000256" key="2">
    <source>
        <dbReference type="ARBA" id="ARBA00008040"/>
    </source>
</evidence>
<dbReference type="Proteomes" id="UP001303373">
    <property type="component" value="Chromosome 8"/>
</dbReference>
<dbReference type="EMBL" id="CP138587">
    <property type="protein sequence ID" value="WPH02453.1"/>
    <property type="molecule type" value="Genomic_DNA"/>
</dbReference>
<dbReference type="InterPro" id="IPR027477">
    <property type="entry name" value="Succ_DH/fumarate_Rdtase_cat_sf"/>
</dbReference>
<evidence type="ECO:0000256" key="6">
    <source>
        <dbReference type="ARBA" id="ARBA00050832"/>
    </source>
</evidence>
<evidence type="ECO:0000256" key="1">
    <source>
        <dbReference type="ARBA" id="ARBA00001974"/>
    </source>
</evidence>